<reference evidence="3 4" key="1">
    <citation type="journal article" date="2024" name="Nat. Commun.">
        <title>Phylogenomics reveals the evolutionary origins of lichenization in chlorophyte algae.</title>
        <authorList>
            <person name="Puginier C."/>
            <person name="Libourel C."/>
            <person name="Otte J."/>
            <person name="Skaloud P."/>
            <person name="Haon M."/>
            <person name="Grisel S."/>
            <person name="Petersen M."/>
            <person name="Berrin J.G."/>
            <person name="Delaux P.M."/>
            <person name="Dal Grande F."/>
            <person name="Keller J."/>
        </authorList>
    </citation>
    <scope>NUCLEOTIDE SEQUENCE [LARGE SCALE GENOMIC DNA]</scope>
    <source>
        <strain evidence="3 4">SAG 2523</strain>
    </source>
</reference>
<evidence type="ECO:0000313" key="3">
    <source>
        <dbReference type="EMBL" id="KAK9867885.1"/>
    </source>
</evidence>
<dbReference type="EMBL" id="JALJOV010000057">
    <property type="protein sequence ID" value="KAK9867885.1"/>
    <property type="molecule type" value="Genomic_DNA"/>
</dbReference>
<dbReference type="AlphaFoldDB" id="A0AAW1TGA0"/>
<dbReference type="GO" id="GO:0016020">
    <property type="term" value="C:membrane"/>
    <property type="evidence" value="ECO:0007669"/>
    <property type="project" value="TreeGrafter"/>
</dbReference>
<dbReference type="GO" id="GO:0005829">
    <property type="term" value="C:cytosol"/>
    <property type="evidence" value="ECO:0007669"/>
    <property type="project" value="TreeGrafter"/>
</dbReference>
<dbReference type="Gene3D" id="1.10.3520.10">
    <property type="entry name" value="Glycolipid transfer protein"/>
    <property type="match status" value="1"/>
</dbReference>
<protein>
    <recommendedName>
        <fullName evidence="2">Glycolipid transfer protein domain-containing protein</fullName>
    </recommendedName>
</protein>
<keyword evidence="1" id="KW-0813">Transport</keyword>
<keyword evidence="4" id="KW-1185">Reference proteome</keyword>
<proteinExistence type="predicted"/>
<sequence length="203" mass="22560">MVAASIFARLAAEAAAVRDGQDHVRTQELLNVCREMLPVLDRFGTSFVIVRSDVGGNINRLAKRQAEDPGRYSVINAIIEEEVSKQDLGSSSCTKGLLWLKRAMEFVVALLKRLHDDQNVTLATAANEVYYATLYKYHGWITSSAFVLALKLVPSREVFFEKLGTPGRGLMNEMYQFISAFSSVLAQIQKFLADRGLDDPAKV</sequence>
<evidence type="ECO:0000256" key="1">
    <source>
        <dbReference type="ARBA" id="ARBA00022448"/>
    </source>
</evidence>
<dbReference type="GO" id="GO:1902388">
    <property type="term" value="F:ceramide 1-phosphate transfer activity"/>
    <property type="evidence" value="ECO:0007669"/>
    <property type="project" value="TreeGrafter"/>
</dbReference>
<organism evidence="3 4">
    <name type="scientific">Apatococcus fuscideae</name>
    <dbReference type="NCBI Taxonomy" id="2026836"/>
    <lineage>
        <taxon>Eukaryota</taxon>
        <taxon>Viridiplantae</taxon>
        <taxon>Chlorophyta</taxon>
        <taxon>core chlorophytes</taxon>
        <taxon>Trebouxiophyceae</taxon>
        <taxon>Chlorellales</taxon>
        <taxon>Chlorellaceae</taxon>
        <taxon>Apatococcus</taxon>
    </lineage>
</organism>
<evidence type="ECO:0000313" key="4">
    <source>
        <dbReference type="Proteomes" id="UP001485043"/>
    </source>
</evidence>
<dbReference type="GO" id="GO:1902387">
    <property type="term" value="F:ceramide 1-phosphate binding"/>
    <property type="evidence" value="ECO:0007669"/>
    <property type="project" value="TreeGrafter"/>
</dbReference>
<gene>
    <name evidence="3" type="ORF">WJX84_000554</name>
</gene>
<dbReference type="InterPro" id="IPR014830">
    <property type="entry name" value="Glycolipid_transfer_prot_dom"/>
</dbReference>
<evidence type="ECO:0000259" key="2">
    <source>
        <dbReference type="Pfam" id="PF08718"/>
    </source>
</evidence>
<dbReference type="Pfam" id="PF08718">
    <property type="entry name" value="GLTP"/>
    <property type="match status" value="1"/>
</dbReference>
<dbReference type="InterPro" id="IPR036497">
    <property type="entry name" value="GLTP_sf"/>
</dbReference>
<accession>A0AAW1TGA0</accession>
<name>A0AAW1TGA0_9CHLO</name>
<dbReference type="PANTHER" id="PTHR10219:SF25">
    <property type="entry name" value="PLECKSTRIN HOMOLOGY DOMAIN-CONTAINING FAMILY A MEMBER 8"/>
    <property type="match status" value="1"/>
</dbReference>
<dbReference type="PANTHER" id="PTHR10219">
    <property type="entry name" value="GLYCOLIPID TRANSFER PROTEIN-RELATED"/>
    <property type="match status" value="1"/>
</dbReference>
<dbReference type="Proteomes" id="UP001485043">
    <property type="component" value="Unassembled WGS sequence"/>
</dbReference>
<feature type="domain" description="Glycolipid transfer protein" evidence="2">
    <location>
        <begin position="24"/>
        <end position="164"/>
    </location>
</feature>
<dbReference type="SUPFAM" id="SSF110004">
    <property type="entry name" value="Glycolipid transfer protein, GLTP"/>
    <property type="match status" value="1"/>
</dbReference>
<comment type="caution">
    <text evidence="3">The sequence shown here is derived from an EMBL/GenBank/DDBJ whole genome shotgun (WGS) entry which is preliminary data.</text>
</comment>